<gene>
    <name evidence="1" type="ORF">GY4MC1_3327</name>
</gene>
<accession>A0A7U4DLX8</accession>
<name>A0A7U4DLX8_GEOS0</name>
<proteinExistence type="predicted"/>
<evidence type="ECO:0008006" key="2">
    <source>
        <dbReference type="Google" id="ProtNLM"/>
    </source>
</evidence>
<dbReference type="EMBL" id="CP002293">
    <property type="protein sequence ID" value="ADP75992.1"/>
    <property type="molecule type" value="Genomic_DNA"/>
</dbReference>
<dbReference type="AlphaFoldDB" id="A0A7U4DLX8"/>
<dbReference type="InterPro" id="IPR025413">
    <property type="entry name" value="YpzG-like"/>
</dbReference>
<protein>
    <recommendedName>
        <fullName evidence="2">YpzG family protein</fullName>
    </recommendedName>
</protein>
<sequence>MGHHPRKMFYDNLYSNPFQQPWANPKHAYSQVNGETQQALNLIILERETRKRS</sequence>
<evidence type="ECO:0000313" key="1">
    <source>
        <dbReference type="EMBL" id="ADP75992.1"/>
    </source>
</evidence>
<dbReference type="Pfam" id="PF14139">
    <property type="entry name" value="YpzG"/>
    <property type="match status" value="1"/>
</dbReference>
<organism evidence="1">
    <name type="scientific">Geobacillus sp. (strain Y4.1MC1)</name>
    <dbReference type="NCBI Taxonomy" id="581103"/>
    <lineage>
        <taxon>Bacteria</taxon>
        <taxon>Bacillati</taxon>
        <taxon>Bacillota</taxon>
        <taxon>Bacilli</taxon>
        <taxon>Bacillales</taxon>
        <taxon>Anoxybacillaceae</taxon>
        <taxon>Geobacillus</taxon>
    </lineage>
</organism>
<dbReference type="KEGG" id="gmc:GY4MC1_3327"/>
<reference evidence="1" key="1">
    <citation type="submission" date="2010-10" db="EMBL/GenBank/DDBJ databases">
        <title>Complete sequence of chromosome of Geobacillus sp. Y4.1MC1.</title>
        <authorList>
            <consortium name="US DOE Joint Genome Institute"/>
            <person name="Lucas S."/>
            <person name="Copeland A."/>
            <person name="Lapidus A."/>
            <person name="Cheng J.-F."/>
            <person name="Bruce D."/>
            <person name="Goodwin L."/>
            <person name="Pitluck S."/>
            <person name="Chertkov O."/>
            <person name="Zhang X."/>
            <person name="Detter J.C."/>
            <person name="Han C."/>
            <person name="Tapia R."/>
            <person name="Land M."/>
            <person name="Hauser L."/>
            <person name="Jeffries C."/>
            <person name="Kyrpides N."/>
            <person name="Ivanova N."/>
            <person name="Ovchinnikova G."/>
            <person name="Brumm P."/>
            <person name="Mead D."/>
            <person name="Woyke T."/>
        </authorList>
    </citation>
    <scope>NUCLEOTIDE SEQUENCE [LARGE SCALE GENOMIC DNA]</scope>
    <source>
        <strain evidence="1">Y4.1MC1</strain>
    </source>
</reference>